<proteinExistence type="predicted"/>
<dbReference type="AlphaFoldDB" id="A0A1Z5HUU3"/>
<dbReference type="EMBL" id="BDGJ01000125">
    <property type="protein sequence ID" value="GAW93303.1"/>
    <property type="molecule type" value="Genomic_DNA"/>
</dbReference>
<organism evidence="1 2">
    <name type="scientific">Calderihabitans maritimus</name>
    <dbReference type="NCBI Taxonomy" id="1246530"/>
    <lineage>
        <taxon>Bacteria</taxon>
        <taxon>Bacillati</taxon>
        <taxon>Bacillota</taxon>
        <taxon>Clostridia</taxon>
        <taxon>Neomoorellales</taxon>
        <taxon>Calderihabitantaceae</taxon>
        <taxon>Calderihabitans</taxon>
    </lineage>
</organism>
<name>A0A1Z5HUU3_9FIRM</name>
<sequence>MGRYQITEEKLKGSRYLGDYEDAKVLPTPDAERDRVLVCQPRTSGAGAYIPRDIKKFAPLPGR</sequence>
<dbReference type="Proteomes" id="UP000197032">
    <property type="component" value="Unassembled WGS sequence"/>
</dbReference>
<reference evidence="2" key="1">
    <citation type="journal article" date="2017" name="Appl. Environ. Microbiol.">
        <title>Genomic Analysis of Calderihabitans maritimus KKC1, a Thermophilic, Hydrogenogenic, Carboxydotrophic Bacterium Isolated from Marine Sediment.</title>
        <authorList>
            <person name="Omae K."/>
            <person name="Yoneda Y."/>
            <person name="Fukuyama Y."/>
            <person name="Yoshida T."/>
            <person name="Sako Y."/>
        </authorList>
    </citation>
    <scope>NUCLEOTIDE SEQUENCE [LARGE SCALE GENOMIC DNA]</scope>
    <source>
        <strain evidence="2">KKC1</strain>
    </source>
</reference>
<keyword evidence="2" id="KW-1185">Reference proteome</keyword>
<evidence type="ECO:0000313" key="2">
    <source>
        <dbReference type="Proteomes" id="UP000197032"/>
    </source>
</evidence>
<protein>
    <submittedName>
        <fullName evidence="1">Uncharacterized protein</fullName>
    </submittedName>
</protein>
<accession>A0A1Z5HUU3</accession>
<gene>
    <name evidence="1" type="ORF">KKC1_24400</name>
</gene>
<dbReference type="RefSeq" id="WP_143288739.1">
    <property type="nucleotide sequence ID" value="NZ_BDGJ01000125.1"/>
</dbReference>
<evidence type="ECO:0000313" key="1">
    <source>
        <dbReference type="EMBL" id="GAW93303.1"/>
    </source>
</evidence>
<comment type="caution">
    <text evidence="1">The sequence shown here is derived from an EMBL/GenBank/DDBJ whole genome shotgun (WGS) entry which is preliminary data.</text>
</comment>